<feature type="region of interest" description="Disordered" evidence="1">
    <location>
        <begin position="1"/>
        <end position="23"/>
    </location>
</feature>
<name>A0AAJ5W0C8_9HYPH</name>
<sequence length="86" mass="9509">MSPDPKKSQPRAVRSQALTPRGLSRSDAAAYIGVSASLFDEMVDDGRMPRPKLINTRNVWDKFAVDDAFDNLPTKGAVNPWDEVYG</sequence>
<reference evidence="2" key="1">
    <citation type="submission" date="2023-03" db="EMBL/GenBank/DDBJ databases">
        <title>Andean soil-derived lignocellulolytic bacterial consortium as a source of novel taxa and putative plastic-active enzymes.</title>
        <authorList>
            <person name="Diaz-Garcia L."/>
            <person name="Chuvochina M."/>
            <person name="Feuerriegel G."/>
            <person name="Bunk B."/>
            <person name="Sproer C."/>
            <person name="Streit W.R."/>
            <person name="Rodriguez L.M."/>
            <person name="Overmann J."/>
            <person name="Jimenez D.J."/>
        </authorList>
    </citation>
    <scope>NUCLEOTIDE SEQUENCE</scope>
    <source>
        <strain evidence="2">MAG 4196</strain>
    </source>
</reference>
<dbReference type="AlphaFoldDB" id="A0AAJ5W0C8"/>
<proteinExistence type="predicted"/>
<organism evidence="2 3">
    <name type="scientific">Candidatus Devosia phytovorans</name>
    <dbReference type="NCBI Taxonomy" id="3121372"/>
    <lineage>
        <taxon>Bacteria</taxon>
        <taxon>Pseudomonadati</taxon>
        <taxon>Pseudomonadota</taxon>
        <taxon>Alphaproteobacteria</taxon>
        <taxon>Hyphomicrobiales</taxon>
        <taxon>Devosiaceae</taxon>
        <taxon>Devosia</taxon>
    </lineage>
</organism>
<evidence type="ECO:0000313" key="2">
    <source>
        <dbReference type="EMBL" id="WEK06799.1"/>
    </source>
</evidence>
<protein>
    <submittedName>
        <fullName evidence="2">XRE family transcriptional regulator</fullName>
    </submittedName>
</protein>
<dbReference type="EMBL" id="CP119312">
    <property type="protein sequence ID" value="WEK06799.1"/>
    <property type="molecule type" value="Genomic_DNA"/>
</dbReference>
<evidence type="ECO:0000256" key="1">
    <source>
        <dbReference type="SAM" id="MobiDB-lite"/>
    </source>
</evidence>
<gene>
    <name evidence="2" type="ORF">P0Y65_13475</name>
</gene>
<dbReference type="Proteomes" id="UP001217476">
    <property type="component" value="Chromosome"/>
</dbReference>
<accession>A0AAJ5W0C8</accession>
<evidence type="ECO:0000313" key="3">
    <source>
        <dbReference type="Proteomes" id="UP001217476"/>
    </source>
</evidence>